<dbReference type="PANTHER" id="PTHR33332">
    <property type="entry name" value="REVERSE TRANSCRIPTASE DOMAIN-CONTAINING PROTEIN"/>
    <property type="match status" value="1"/>
</dbReference>
<dbReference type="Proteomes" id="UP000007267">
    <property type="component" value="Unassembled WGS sequence"/>
</dbReference>
<protein>
    <recommendedName>
        <fullName evidence="1">Reverse transcriptase domain-containing protein</fullName>
    </recommendedName>
</protein>
<feature type="domain" description="Reverse transcriptase" evidence="1">
    <location>
        <begin position="234"/>
        <end position="485"/>
    </location>
</feature>
<sequence length="539" mass="60941">MRRLVKQKLKGTVTRTKSLKAAWKLFKDTIIEAQLECIPQIKKHSKRPKKESPWLNHHVKEAVRDKKVSFKKWKSNPSEINRKEHKHCQIKCKHVIRKAKKDFEEQLAKNSKRNKMFFKYIRSRKPAKKPVGPLDDRAIKGAIKDDKAIAEKLNDFFASVFTAEDVGEIPESAPSFVGDESEELSRIEVSLEEVLEQIEKLNVNKSPGPDGIHPRVLKELKWEIAELLSVVCNLSFKSASVPNDWKVANVTPIFKKGSRGDPGNYRPVSLTSVPGKLVETIVKNKIVKHVEEHNLLDKSQHRFCKGKSCLTNLLEFFEGVNKHADKGDPVDIVYLDFQKAFDKVPHQRLLCKLHGHGIRGKVLSWIENWLKDRKQRVGINGKFSDWRGVTSGVPQGSVLGPILFNLFINDLEKGVSSEVVKFADDTKLFRIVKTEADCEGLQEDLTKLSDWATKWQMKFNVDKCKVMHIGKNNPNYTYSMMGANLATTNQERDLGVIVDSSLKTSTQCAAAVKKANRMLGIIRKGIAPSPPPPPPALAV</sequence>
<dbReference type="eggNOG" id="KOG1075">
    <property type="taxonomic scope" value="Eukaryota"/>
</dbReference>
<dbReference type="SUPFAM" id="SSF56672">
    <property type="entry name" value="DNA/RNA polymerases"/>
    <property type="match status" value="1"/>
</dbReference>
<dbReference type="GeneTree" id="ENSGT01150000286902"/>
<dbReference type="CDD" id="cd01650">
    <property type="entry name" value="RT_nLTR_like"/>
    <property type="match status" value="1"/>
</dbReference>
<proteinExistence type="predicted"/>
<dbReference type="InterPro" id="IPR000477">
    <property type="entry name" value="RT_dom"/>
</dbReference>
<keyword evidence="3" id="KW-1185">Reference proteome</keyword>
<dbReference type="HOGENOM" id="CLU_000680_20_1_1"/>
<dbReference type="AlphaFoldDB" id="K7EW65"/>
<evidence type="ECO:0000313" key="2">
    <source>
        <dbReference type="Ensembl" id="ENSPSIP00000000025.1"/>
    </source>
</evidence>
<reference evidence="2" key="3">
    <citation type="submission" date="2025-08" db="UniProtKB">
        <authorList>
            <consortium name="Ensembl"/>
        </authorList>
    </citation>
    <scope>IDENTIFICATION</scope>
</reference>
<dbReference type="Pfam" id="PF00078">
    <property type="entry name" value="RVT_1"/>
    <property type="match status" value="1"/>
</dbReference>
<reference evidence="3" key="2">
    <citation type="journal article" date="2013" name="Nat. Genet.">
        <title>The draft genomes of soft-shell turtle and green sea turtle yield insights into the development and evolution of the turtle-specific body plan.</title>
        <authorList>
            <person name="Wang Z."/>
            <person name="Pascual-Anaya J."/>
            <person name="Zadissa A."/>
            <person name="Li W."/>
            <person name="Niimura Y."/>
            <person name="Huang Z."/>
            <person name="Li C."/>
            <person name="White S."/>
            <person name="Xiong Z."/>
            <person name="Fang D."/>
            <person name="Wang B."/>
            <person name="Ming Y."/>
            <person name="Chen Y."/>
            <person name="Zheng Y."/>
            <person name="Kuraku S."/>
            <person name="Pignatelli M."/>
            <person name="Herrero J."/>
            <person name="Beal K."/>
            <person name="Nozawa M."/>
            <person name="Li Q."/>
            <person name="Wang J."/>
            <person name="Zhang H."/>
            <person name="Yu L."/>
            <person name="Shigenobu S."/>
            <person name="Wang J."/>
            <person name="Liu J."/>
            <person name="Flicek P."/>
            <person name="Searle S."/>
            <person name="Wang J."/>
            <person name="Kuratani S."/>
            <person name="Yin Y."/>
            <person name="Aken B."/>
            <person name="Zhang G."/>
            <person name="Irie N."/>
        </authorList>
    </citation>
    <scope>NUCLEOTIDE SEQUENCE [LARGE SCALE GENOMIC DNA]</scope>
    <source>
        <strain evidence="3">Daiwa-1</strain>
    </source>
</reference>
<reference evidence="3" key="1">
    <citation type="submission" date="2011-10" db="EMBL/GenBank/DDBJ databases">
        <authorList>
            <consortium name="Soft-shell Turtle Genome Consortium"/>
        </authorList>
    </citation>
    <scope>NUCLEOTIDE SEQUENCE [LARGE SCALE GENOMIC DNA]</scope>
    <source>
        <strain evidence="3">Daiwa-1</strain>
    </source>
</reference>
<dbReference type="OMA" id="QHRFCKG"/>
<accession>K7EW65</accession>
<dbReference type="Ensembl" id="ENSPSIT00000000025.1">
    <property type="protein sequence ID" value="ENSPSIP00000000025.1"/>
    <property type="gene ID" value="ENSPSIG00000000025.1"/>
</dbReference>
<reference evidence="2" key="4">
    <citation type="submission" date="2025-09" db="UniProtKB">
        <authorList>
            <consortium name="Ensembl"/>
        </authorList>
    </citation>
    <scope>IDENTIFICATION</scope>
</reference>
<name>K7EW65_PELSI</name>
<evidence type="ECO:0000259" key="1">
    <source>
        <dbReference type="PROSITE" id="PS50878"/>
    </source>
</evidence>
<dbReference type="InterPro" id="IPR043502">
    <property type="entry name" value="DNA/RNA_pol_sf"/>
</dbReference>
<dbReference type="PROSITE" id="PS50878">
    <property type="entry name" value="RT_POL"/>
    <property type="match status" value="1"/>
</dbReference>
<organism evidence="2 3">
    <name type="scientific">Pelodiscus sinensis</name>
    <name type="common">Chinese softshell turtle</name>
    <name type="synonym">Trionyx sinensis</name>
    <dbReference type="NCBI Taxonomy" id="13735"/>
    <lineage>
        <taxon>Eukaryota</taxon>
        <taxon>Metazoa</taxon>
        <taxon>Chordata</taxon>
        <taxon>Craniata</taxon>
        <taxon>Vertebrata</taxon>
        <taxon>Euteleostomi</taxon>
        <taxon>Archelosauria</taxon>
        <taxon>Testudinata</taxon>
        <taxon>Testudines</taxon>
        <taxon>Cryptodira</taxon>
        <taxon>Trionychia</taxon>
        <taxon>Trionychidae</taxon>
        <taxon>Pelodiscus</taxon>
    </lineage>
</organism>
<dbReference type="EMBL" id="AGCU01055553">
    <property type="status" value="NOT_ANNOTATED_CDS"/>
    <property type="molecule type" value="Genomic_DNA"/>
</dbReference>
<evidence type="ECO:0000313" key="3">
    <source>
        <dbReference type="Proteomes" id="UP000007267"/>
    </source>
</evidence>